<evidence type="ECO:0000313" key="1">
    <source>
        <dbReference type="EMBL" id="KAE9525151.1"/>
    </source>
</evidence>
<gene>
    <name evidence="1" type="ORF">AGLY_014565</name>
</gene>
<evidence type="ECO:0000313" key="2">
    <source>
        <dbReference type="Proteomes" id="UP000475862"/>
    </source>
</evidence>
<proteinExistence type="predicted"/>
<protein>
    <submittedName>
        <fullName evidence="1">Uncharacterized protein</fullName>
    </submittedName>
</protein>
<comment type="caution">
    <text evidence="1">The sequence shown here is derived from an EMBL/GenBank/DDBJ whole genome shotgun (WGS) entry which is preliminary data.</text>
</comment>
<accession>A0A6G0T5G0</accession>
<name>A0A6G0T5G0_APHGL</name>
<dbReference type="Proteomes" id="UP000475862">
    <property type="component" value="Unassembled WGS sequence"/>
</dbReference>
<reference evidence="1 2" key="1">
    <citation type="submission" date="2019-08" db="EMBL/GenBank/DDBJ databases">
        <title>The genome of the soybean aphid Biotype 1, its phylome, world population structure and adaptation to the North American continent.</title>
        <authorList>
            <person name="Giordano R."/>
            <person name="Donthu R.K."/>
            <person name="Hernandez A.G."/>
            <person name="Wright C.L."/>
            <person name="Zimin A.V."/>
        </authorList>
    </citation>
    <scope>NUCLEOTIDE SEQUENCE [LARGE SCALE GENOMIC DNA]</scope>
    <source>
        <tissue evidence="1">Whole aphids</tissue>
    </source>
</reference>
<dbReference type="OrthoDB" id="10036512at2759"/>
<sequence length="373" mass="42147">MPKYSFKPNCSLSKGSKVKRLALPEFDKFNFPPLSPKQYERSRQNESEVTTLPFIDSQTTNSQGIIGIVSSENQNVSENENFSNSENISDPLVFQSKLASFIISSKLPRSNATKLLRLLKSVDNLQCLQSLPTDSRTLLSTPWSGLVDITNIGEGDYLSKSVSFSNGTAQLRTDESFILRSNEEHYVGVSPLLEISSLGLVSCSYVPNSYGSTRLSKDQIEKVNDCMDIIKQWLCENFARIPQNLNKFHTYEAAEFFSQITQVTSIKTDQNKTVNELSIDLNKISNNTNIPKPKNLFNIFDELITDDLSTCVQKNTNYQASSPEIFLNNYTQNESQEHLTVSSLYKMTYENVYFGSLLCTKNIHFSIRNHPKV</sequence>
<organism evidence="1 2">
    <name type="scientific">Aphis glycines</name>
    <name type="common">Soybean aphid</name>
    <dbReference type="NCBI Taxonomy" id="307491"/>
    <lineage>
        <taxon>Eukaryota</taxon>
        <taxon>Metazoa</taxon>
        <taxon>Ecdysozoa</taxon>
        <taxon>Arthropoda</taxon>
        <taxon>Hexapoda</taxon>
        <taxon>Insecta</taxon>
        <taxon>Pterygota</taxon>
        <taxon>Neoptera</taxon>
        <taxon>Paraneoptera</taxon>
        <taxon>Hemiptera</taxon>
        <taxon>Sternorrhyncha</taxon>
        <taxon>Aphidomorpha</taxon>
        <taxon>Aphidoidea</taxon>
        <taxon>Aphididae</taxon>
        <taxon>Aphidini</taxon>
        <taxon>Aphis</taxon>
        <taxon>Aphis</taxon>
    </lineage>
</organism>
<dbReference type="EMBL" id="VYZN01000064">
    <property type="protein sequence ID" value="KAE9525151.1"/>
    <property type="molecule type" value="Genomic_DNA"/>
</dbReference>
<keyword evidence="2" id="KW-1185">Reference proteome</keyword>
<dbReference type="AlphaFoldDB" id="A0A6G0T5G0"/>